<dbReference type="EnsemblMetazoa" id="PPA35005.1">
    <property type="protein sequence ID" value="PPA35005.1"/>
    <property type="gene ID" value="WBGene00273374"/>
</dbReference>
<reference evidence="1" key="2">
    <citation type="submission" date="2022-06" db="UniProtKB">
        <authorList>
            <consortium name="EnsemblMetazoa"/>
        </authorList>
    </citation>
    <scope>IDENTIFICATION</scope>
    <source>
        <strain evidence="1">PS312</strain>
    </source>
</reference>
<dbReference type="AlphaFoldDB" id="A0A2A6C848"/>
<accession>A0A2A6C848</accession>
<evidence type="ECO:0000313" key="2">
    <source>
        <dbReference type="Proteomes" id="UP000005239"/>
    </source>
</evidence>
<dbReference type="Proteomes" id="UP000005239">
    <property type="component" value="Unassembled WGS sequence"/>
</dbReference>
<gene>
    <name evidence="1" type="primary">WBGene00273374</name>
</gene>
<evidence type="ECO:0000313" key="1">
    <source>
        <dbReference type="EnsemblMetazoa" id="PPA35005.1"/>
    </source>
</evidence>
<proteinExistence type="predicted"/>
<sequence length="79" mass="8996">MLCREKAIRYIGGDAEGAGATIDGHLDALFECYRLENPAMFHAFRITLTFSRISPIPCPHLITHSEYVQTRRILSFRLS</sequence>
<organism evidence="1 2">
    <name type="scientific">Pristionchus pacificus</name>
    <name type="common">Parasitic nematode worm</name>
    <dbReference type="NCBI Taxonomy" id="54126"/>
    <lineage>
        <taxon>Eukaryota</taxon>
        <taxon>Metazoa</taxon>
        <taxon>Ecdysozoa</taxon>
        <taxon>Nematoda</taxon>
        <taxon>Chromadorea</taxon>
        <taxon>Rhabditida</taxon>
        <taxon>Rhabditina</taxon>
        <taxon>Diplogasteromorpha</taxon>
        <taxon>Diplogasteroidea</taxon>
        <taxon>Neodiplogasteridae</taxon>
        <taxon>Pristionchus</taxon>
    </lineage>
</organism>
<accession>A0A8R1YTE0</accession>
<keyword evidence="2" id="KW-1185">Reference proteome</keyword>
<reference evidence="2" key="1">
    <citation type="journal article" date="2008" name="Nat. Genet.">
        <title>The Pristionchus pacificus genome provides a unique perspective on nematode lifestyle and parasitism.</title>
        <authorList>
            <person name="Dieterich C."/>
            <person name="Clifton S.W."/>
            <person name="Schuster L.N."/>
            <person name="Chinwalla A."/>
            <person name="Delehaunty K."/>
            <person name="Dinkelacker I."/>
            <person name="Fulton L."/>
            <person name="Fulton R."/>
            <person name="Godfrey J."/>
            <person name="Minx P."/>
            <person name="Mitreva M."/>
            <person name="Roeseler W."/>
            <person name="Tian H."/>
            <person name="Witte H."/>
            <person name="Yang S.P."/>
            <person name="Wilson R.K."/>
            <person name="Sommer R.J."/>
        </authorList>
    </citation>
    <scope>NUCLEOTIDE SEQUENCE [LARGE SCALE GENOMIC DNA]</scope>
    <source>
        <strain evidence="2">PS312</strain>
    </source>
</reference>
<protein>
    <submittedName>
        <fullName evidence="1">Uncharacterized protein</fullName>
    </submittedName>
</protein>
<name>A0A2A6C848_PRIPA</name>